<dbReference type="InterPro" id="IPR039703">
    <property type="entry name" value="Nta1"/>
</dbReference>
<dbReference type="Proteomes" id="UP000039865">
    <property type="component" value="Unassembled WGS sequence"/>
</dbReference>
<evidence type="ECO:0000313" key="3">
    <source>
        <dbReference type="Proteomes" id="UP000039865"/>
    </source>
</evidence>
<accession>A0A078B0Y8</accession>
<organism evidence="2 3">
    <name type="scientific">Stylonychia lemnae</name>
    <name type="common">Ciliate</name>
    <dbReference type="NCBI Taxonomy" id="5949"/>
    <lineage>
        <taxon>Eukaryota</taxon>
        <taxon>Sar</taxon>
        <taxon>Alveolata</taxon>
        <taxon>Ciliophora</taxon>
        <taxon>Intramacronucleata</taxon>
        <taxon>Spirotrichea</taxon>
        <taxon>Stichotrichia</taxon>
        <taxon>Sporadotrichida</taxon>
        <taxon>Oxytrichidae</taxon>
        <taxon>Stylonychinae</taxon>
        <taxon>Stylonychia</taxon>
    </lineage>
</organism>
<evidence type="ECO:0000259" key="1">
    <source>
        <dbReference type="PROSITE" id="PS50263"/>
    </source>
</evidence>
<name>A0A078B0Y8_STYLE</name>
<protein>
    <submittedName>
        <fullName evidence="2">Carbon-nitrogen family protein</fullName>
    </submittedName>
</protein>
<dbReference type="Gene3D" id="3.60.110.10">
    <property type="entry name" value="Carbon-nitrogen hydrolase"/>
    <property type="match status" value="1"/>
</dbReference>
<dbReference type="SUPFAM" id="SSF56317">
    <property type="entry name" value="Carbon-nitrogen hydrolase"/>
    <property type="match status" value="1"/>
</dbReference>
<dbReference type="InParanoid" id="A0A078B0Y8"/>
<dbReference type="InterPro" id="IPR036526">
    <property type="entry name" value="C-N_Hydrolase_sf"/>
</dbReference>
<feature type="domain" description="CN hydrolase" evidence="1">
    <location>
        <begin position="20"/>
        <end position="292"/>
    </location>
</feature>
<proteinExistence type="predicted"/>
<dbReference type="PANTHER" id="PTHR11750:SF26">
    <property type="entry name" value="PROTEIN N-TERMINAL AMIDASE"/>
    <property type="match status" value="1"/>
</dbReference>
<sequence>MMSISQQQDEQGPSDIKKSLNVLMLQSKAQLRNAAKSIDNYNSILEKYTPEDEIDLIVLGELAFTGGIFYSKEDLINYSITFGYGDLFKWCKEISQKFGCFVIAGYAEFDNYKYYNSMLIVSDEGIPYKNYRKCKLNQTSDKFFTAGAGYDFVDIQFKRISQWIRIGLGIGNDILNYGVFDYESMDFAEFQHYHKAQLIVLITAFEEPSSLFNDASIAQISATTWINRLVPIRKQAEKEDRNIYFIACNRIGKENYQTFTGGSCIVRIVPKISFKILYPGKVEYSCIQKIEI</sequence>
<dbReference type="GO" id="GO:0008418">
    <property type="term" value="F:protein-N-terminal asparagine amidohydrolase activity"/>
    <property type="evidence" value="ECO:0007669"/>
    <property type="project" value="InterPro"/>
</dbReference>
<evidence type="ECO:0000313" key="2">
    <source>
        <dbReference type="EMBL" id="CDW86758.1"/>
    </source>
</evidence>
<dbReference type="PROSITE" id="PS50263">
    <property type="entry name" value="CN_HYDROLASE"/>
    <property type="match status" value="1"/>
</dbReference>
<dbReference type="EMBL" id="CCKQ01014952">
    <property type="protein sequence ID" value="CDW86758.1"/>
    <property type="molecule type" value="Genomic_DNA"/>
</dbReference>
<dbReference type="AlphaFoldDB" id="A0A078B0Y8"/>
<dbReference type="Pfam" id="PF00795">
    <property type="entry name" value="CN_hydrolase"/>
    <property type="match status" value="1"/>
</dbReference>
<dbReference type="PANTHER" id="PTHR11750">
    <property type="entry name" value="PROTEIN N-TERMINAL AMIDASE"/>
    <property type="match status" value="1"/>
</dbReference>
<dbReference type="OrthoDB" id="201515at2759"/>
<dbReference type="InterPro" id="IPR003010">
    <property type="entry name" value="C-N_Hydrolase"/>
</dbReference>
<keyword evidence="3" id="KW-1185">Reference proteome</keyword>
<reference evidence="2 3" key="1">
    <citation type="submission" date="2014-06" db="EMBL/GenBank/DDBJ databases">
        <authorList>
            <person name="Swart Estienne"/>
        </authorList>
    </citation>
    <scope>NUCLEOTIDE SEQUENCE [LARGE SCALE GENOMIC DNA]</scope>
    <source>
        <strain evidence="2 3">130c</strain>
    </source>
</reference>
<gene>
    <name evidence="2" type="primary">Contig12027.g12865</name>
    <name evidence="2" type="ORF">STYLEM_15856</name>
</gene>
<dbReference type="GO" id="GO:0030163">
    <property type="term" value="P:protein catabolic process"/>
    <property type="evidence" value="ECO:0007669"/>
    <property type="project" value="TreeGrafter"/>
</dbReference>
<dbReference type="GO" id="GO:0070773">
    <property type="term" value="F:protein-N-terminal glutamine amidohydrolase activity"/>
    <property type="evidence" value="ECO:0007669"/>
    <property type="project" value="InterPro"/>
</dbReference>